<dbReference type="InterPro" id="IPR036259">
    <property type="entry name" value="MFS_trans_sf"/>
</dbReference>
<evidence type="ECO:0000256" key="5">
    <source>
        <dbReference type="ARBA" id="ARBA00022989"/>
    </source>
</evidence>
<keyword evidence="3" id="KW-1003">Cell membrane</keyword>
<dbReference type="SUPFAM" id="SSF103473">
    <property type="entry name" value="MFS general substrate transporter"/>
    <property type="match status" value="1"/>
</dbReference>
<sequence length="392" mass="44168">MIKKMTIQVRTILLGTLFTRITFFMSTPFLAIYLSNSCQFSAVEIGYILSISPLISVLCSPIGGYLSDKIKFQTFLIYTAIFWGTIFIGFFFASTVPQFLFLNALNGFCYVIFEPTAKRTLSLFSLPEERLSIYNFRYASINIGAFLGPLLHSLFTDDSSLFSYLVLGGSYIVYGVLLFITMRKEPPAFKRKISDCKRTQKNDPFSIYAYIFLLLGVTFSYFGYAQFNSTVPQFFNMRSLFPSGASLYSAMLMINAALILLLQVPIIRCTKRISSFATIIISNMMFACSLFLLPRATDLLVFFMVALSYSLGELFLGVRFDYLVDQLAPKGKKGFYFGLAEIPKLGNTFGPIIGAYLIQAFSMTEPHKVFFTLALITLSGSFFIKMSARKSK</sequence>
<feature type="transmembrane region" description="Helical" evidence="7">
    <location>
        <begin position="207"/>
        <end position="227"/>
    </location>
</feature>
<dbReference type="InterPro" id="IPR011701">
    <property type="entry name" value="MFS"/>
</dbReference>
<gene>
    <name evidence="9" type="ORF">A5889_001394</name>
    <name evidence="10" type="ORF">A5889_001683</name>
</gene>
<evidence type="ECO:0000256" key="7">
    <source>
        <dbReference type="SAM" id="Phobius"/>
    </source>
</evidence>
<feature type="transmembrane region" description="Helical" evidence="7">
    <location>
        <begin position="161"/>
        <end position="182"/>
    </location>
</feature>
<evidence type="ECO:0000256" key="2">
    <source>
        <dbReference type="ARBA" id="ARBA00022448"/>
    </source>
</evidence>
<dbReference type="EMBL" id="CP147246">
    <property type="protein sequence ID" value="WYJ94181.1"/>
    <property type="molecule type" value="Genomic_DNA"/>
</dbReference>
<reference evidence="10" key="3">
    <citation type="submission" date="2024-03" db="EMBL/GenBank/DDBJ databases">
        <title>The Genome Sequence of Enterococcus sp. DIV0238c.</title>
        <authorList>
            <consortium name="The Broad Institute Genomics Platform"/>
            <consortium name="The Broad Institute Microbial Omics Core"/>
            <consortium name="The Broad Institute Genomic Center for Infectious Diseases"/>
            <person name="Earl A."/>
            <person name="Manson A."/>
            <person name="Gilmore M."/>
            <person name="Schwartman J."/>
            <person name="Shea T."/>
            <person name="Abouelleil A."/>
            <person name="Cao P."/>
            <person name="Chapman S."/>
            <person name="Cusick C."/>
            <person name="Young S."/>
            <person name="Neafsey D."/>
            <person name="Nusbaum C."/>
            <person name="Birren B."/>
        </authorList>
    </citation>
    <scope>NUCLEOTIDE SEQUENCE</scope>
    <source>
        <strain evidence="10">9D6_DIV0238</strain>
    </source>
</reference>
<dbReference type="InterPro" id="IPR020846">
    <property type="entry name" value="MFS_dom"/>
</dbReference>
<evidence type="ECO:0000256" key="6">
    <source>
        <dbReference type="ARBA" id="ARBA00023136"/>
    </source>
</evidence>
<reference evidence="9" key="1">
    <citation type="submission" date="2017-05" db="EMBL/GenBank/DDBJ databases">
        <title>The Genome Sequence of Enterococcus sp. 9D6_DIV0238.</title>
        <authorList>
            <consortium name="The Broad Institute Genomics Platform"/>
            <consortium name="The Broad Institute Genomic Center for Infectious Diseases"/>
            <person name="Earl A."/>
            <person name="Manson A."/>
            <person name="Schwartman J."/>
            <person name="Gilmore M."/>
            <person name="Abouelleil A."/>
            <person name="Cao P."/>
            <person name="Chapman S."/>
            <person name="Cusick C."/>
            <person name="Shea T."/>
            <person name="Young S."/>
            <person name="Neafsey D."/>
            <person name="Nusbaum C."/>
            <person name="Birren B."/>
        </authorList>
    </citation>
    <scope>NUCLEOTIDE SEQUENCE [LARGE SCALE GENOMIC DNA]</scope>
    <source>
        <strain evidence="9">9D6_DIV0238</strain>
    </source>
</reference>
<feature type="transmembrane region" description="Helical" evidence="7">
    <location>
        <begin position="75"/>
        <end position="93"/>
    </location>
</feature>
<reference evidence="10" key="2">
    <citation type="submission" date="2017-05" db="EMBL/GenBank/DDBJ databases">
        <authorList>
            <consortium name="The Broad Institute Genomics Platform"/>
            <consortium name="The Broad Institute Genomic Center for Infectious Diseases"/>
            <person name="Earl A."/>
            <person name="Manson A."/>
            <person name="Schwartman J."/>
            <person name="Gilmore M."/>
            <person name="Abouelleil A."/>
            <person name="Cao P."/>
            <person name="Chapman S."/>
            <person name="Cusick C."/>
            <person name="Shea T."/>
            <person name="Young S."/>
            <person name="Neafsey D."/>
            <person name="Nusbaum C."/>
            <person name="Birren B."/>
        </authorList>
    </citation>
    <scope>NUCLEOTIDE SEQUENCE</scope>
    <source>
        <strain evidence="10">9D6_DIV0238</strain>
    </source>
</reference>
<feature type="transmembrane region" description="Helical" evidence="7">
    <location>
        <begin position="369"/>
        <end position="388"/>
    </location>
</feature>
<dbReference type="InterPro" id="IPR050171">
    <property type="entry name" value="MFS_Transporters"/>
</dbReference>
<feature type="domain" description="Major facilitator superfamily (MFS) profile" evidence="8">
    <location>
        <begin position="8"/>
        <end position="392"/>
    </location>
</feature>
<keyword evidence="5 7" id="KW-1133">Transmembrane helix</keyword>
<dbReference type="Proteomes" id="UP000196151">
    <property type="component" value="Chromosome"/>
</dbReference>
<dbReference type="GO" id="GO:0005886">
    <property type="term" value="C:plasma membrane"/>
    <property type="evidence" value="ECO:0007669"/>
    <property type="project" value="UniProtKB-SubCell"/>
</dbReference>
<accession>A0A200J7Y2</accession>
<dbReference type="RefSeq" id="WP_087640533.1">
    <property type="nucleotide sequence ID" value="NZ_CP147246.1"/>
</dbReference>
<evidence type="ECO:0000256" key="3">
    <source>
        <dbReference type="ARBA" id="ARBA00022475"/>
    </source>
</evidence>
<dbReference type="Gene3D" id="1.20.1250.20">
    <property type="entry name" value="MFS general substrate transporter like domains"/>
    <property type="match status" value="1"/>
</dbReference>
<keyword evidence="6 7" id="KW-0472">Membrane</keyword>
<keyword evidence="11" id="KW-1185">Reference proteome</keyword>
<evidence type="ECO:0000313" key="10">
    <source>
        <dbReference type="EMBL" id="WYJ94181.1"/>
    </source>
</evidence>
<evidence type="ECO:0000256" key="4">
    <source>
        <dbReference type="ARBA" id="ARBA00022692"/>
    </source>
</evidence>
<feature type="transmembrane region" description="Helical" evidence="7">
    <location>
        <begin position="345"/>
        <end position="363"/>
    </location>
</feature>
<proteinExistence type="predicted"/>
<dbReference type="PANTHER" id="PTHR23517">
    <property type="entry name" value="RESISTANCE PROTEIN MDTM, PUTATIVE-RELATED-RELATED"/>
    <property type="match status" value="1"/>
</dbReference>
<organism evidence="9">
    <name type="scientific">Candidatus Enterococcus dunnyi</name>
    <dbReference type="NCBI Taxonomy" id="1834192"/>
    <lineage>
        <taxon>Bacteria</taxon>
        <taxon>Bacillati</taxon>
        <taxon>Bacillota</taxon>
        <taxon>Bacilli</taxon>
        <taxon>Lactobacillales</taxon>
        <taxon>Enterococcaceae</taxon>
        <taxon>Enterococcus</taxon>
    </lineage>
</organism>
<evidence type="ECO:0000256" key="1">
    <source>
        <dbReference type="ARBA" id="ARBA00004651"/>
    </source>
</evidence>
<dbReference type="GO" id="GO:0022857">
    <property type="term" value="F:transmembrane transporter activity"/>
    <property type="evidence" value="ECO:0007669"/>
    <property type="project" value="InterPro"/>
</dbReference>
<dbReference type="EMBL" id="NIBQ01000002">
    <property type="protein sequence ID" value="OUZ32685.1"/>
    <property type="molecule type" value="Genomic_DNA"/>
</dbReference>
<evidence type="ECO:0000259" key="8">
    <source>
        <dbReference type="PROSITE" id="PS50850"/>
    </source>
</evidence>
<protein>
    <recommendedName>
        <fullName evidence="8">Major facilitator superfamily (MFS) profile domain-containing protein</fullName>
    </recommendedName>
</protein>
<dbReference type="PANTHER" id="PTHR23517:SF10">
    <property type="entry name" value="MAJOR FACILITATOR SUPERFAMILY (MFS) PROFILE DOMAIN-CONTAINING PROTEIN"/>
    <property type="match status" value="1"/>
</dbReference>
<comment type="subcellular location">
    <subcellularLocation>
        <location evidence="1">Cell membrane</location>
        <topology evidence="1">Multi-pass membrane protein</topology>
    </subcellularLocation>
</comment>
<dbReference type="OrthoDB" id="9793283at2"/>
<evidence type="ECO:0000313" key="11">
    <source>
        <dbReference type="Proteomes" id="UP000196151"/>
    </source>
</evidence>
<feature type="transmembrane region" description="Helical" evidence="7">
    <location>
        <begin position="12"/>
        <end position="33"/>
    </location>
</feature>
<dbReference type="PROSITE" id="PS50850">
    <property type="entry name" value="MFS"/>
    <property type="match status" value="1"/>
</dbReference>
<feature type="transmembrane region" description="Helical" evidence="7">
    <location>
        <begin position="247"/>
        <end position="266"/>
    </location>
</feature>
<keyword evidence="4 7" id="KW-0812">Transmembrane</keyword>
<feature type="transmembrane region" description="Helical" evidence="7">
    <location>
        <begin position="273"/>
        <end position="293"/>
    </location>
</feature>
<evidence type="ECO:0000313" key="9">
    <source>
        <dbReference type="EMBL" id="OUZ32685.1"/>
    </source>
</evidence>
<dbReference type="AlphaFoldDB" id="A0A200J7Y2"/>
<keyword evidence="2" id="KW-0813">Transport</keyword>
<feature type="transmembrane region" description="Helical" evidence="7">
    <location>
        <begin position="299"/>
        <end position="324"/>
    </location>
</feature>
<dbReference type="Pfam" id="PF07690">
    <property type="entry name" value="MFS_1"/>
    <property type="match status" value="1"/>
</dbReference>
<feature type="transmembrane region" description="Helical" evidence="7">
    <location>
        <begin position="45"/>
        <end position="66"/>
    </location>
</feature>
<name>A0A200J7Y2_9ENTE</name>